<organism evidence="2 3">
    <name type="scientific">Staphylococcus aureus</name>
    <dbReference type="NCBI Taxonomy" id="1280"/>
    <lineage>
        <taxon>Bacteria</taxon>
        <taxon>Bacillati</taxon>
        <taxon>Bacillota</taxon>
        <taxon>Bacilli</taxon>
        <taxon>Bacillales</taxon>
        <taxon>Staphylococcaceae</taxon>
        <taxon>Staphylococcus</taxon>
    </lineage>
</organism>
<keyword evidence="1" id="KW-1133">Transmembrane helix</keyword>
<proteinExistence type="predicted"/>
<gene>
    <name evidence="2" type="ORF">NCTC6133_02730</name>
</gene>
<name>A0A380DWA9_STAAU</name>
<feature type="transmembrane region" description="Helical" evidence="1">
    <location>
        <begin position="31"/>
        <end position="56"/>
    </location>
</feature>
<keyword evidence="1" id="KW-0812">Transmembrane</keyword>
<dbReference type="AlphaFoldDB" id="A0A380DWA9"/>
<protein>
    <submittedName>
        <fullName evidence="2">Phi PVL ORF 30-like protein</fullName>
    </submittedName>
</protein>
<evidence type="ECO:0000256" key="1">
    <source>
        <dbReference type="SAM" id="Phobius"/>
    </source>
</evidence>
<evidence type="ECO:0000313" key="3">
    <source>
        <dbReference type="Proteomes" id="UP000255091"/>
    </source>
</evidence>
<dbReference type="EMBL" id="UHAP01000001">
    <property type="protein sequence ID" value="SUK57058.1"/>
    <property type="molecule type" value="Genomic_DNA"/>
</dbReference>
<sequence length="156" mass="18532">MIWFYTFIIFNNVDLKNLSLLQLLTGLKANIWFLIIFVLTVLVFNPLIVKFIIWLINETRKFMNLDCISLLDKRDKLFNNNGKPVFIVIKDFENRIIEEGELKTYNSAGSDFDLLEVERQDFKVSDLPSNDELYIKHTLVDLKQQIKLDLYLMNEY</sequence>
<evidence type="ECO:0000313" key="2">
    <source>
        <dbReference type="EMBL" id="SUK57058.1"/>
    </source>
</evidence>
<accession>A0A380DWA9</accession>
<reference evidence="2 3" key="1">
    <citation type="submission" date="2018-06" db="EMBL/GenBank/DDBJ databases">
        <authorList>
            <consortium name="Pathogen Informatics"/>
            <person name="Doyle S."/>
        </authorList>
    </citation>
    <scope>NUCLEOTIDE SEQUENCE [LARGE SCALE GENOMIC DNA]</scope>
    <source>
        <strain evidence="2 3">NCTC6133</strain>
    </source>
</reference>
<dbReference type="Proteomes" id="UP000255091">
    <property type="component" value="Unassembled WGS sequence"/>
</dbReference>
<keyword evidence="1" id="KW-0472">Membrane</keyword>